<dbReference type="PROSITE" id="PS00218">
    <property type="entry name" value="AMINO_ACID_PERMEASE_1"/>
    <property type="match status" value="1"/>
</dbReference>
<dbReference type="PANTHER" id="PTHR45649">
    <property type="entry name" value="AMINO-ACID PERMEASE BAT1"/>
    <property type="match status" value="1"/>
</dbReference>
<keyword evidence="4 6" id="KW-1133">Transmembrane helix</keyword>
<reference evidence="7" key="1">
    <citation type="submission" date="2021-04" db="EMBL/GenBank/DDBJ databases">
        <title>Genome based classification of Actinospica acidithermotolerans sp. nov., an actinobacterium isolated from an Indonesian hot spring.</title>
        <authorList>
            <person name="Kusuma A.B."/>
            <person name="Putra K.E."/>
            <person name="Nafisah S."/>
            <person name="Loh J."/>
            <person name="Nouioui I."/>
            <person name="Goodfellow M."/>
        </authorList>
    </citation>
    <scope>NUCLEOTIDE SEQUENCE</scope>
    <source>
        <strain evidence="7">MGRD01-02</strain>
    </source>
</reference>
<dbReference type="Proteomes" id="UP000676325">
    <property type="component" value="Unassembled WGS sequence"/>
</dbReference>
<sequence>MTTTDVAAQVAEDEATLNQLGYQRELARGFKTFDNFAISATIINVLAGVFSAFGFGMLAGGPRILIFGWIAVSVLVLAVGAAMAEIASAYPTSGALYYASARLAKRNKAAWSWYTGWLNFAGQIGGTAATDFAAATFLQAWISMQWPSYTATLHNTVLIAAGLLVLHGLLNTFAVRTVGMINRISVWWLLGGVVVIAVSLAFAPSHHEPLNYAGAFVNNTGFSNGLYGGLLGLLVTSWTYTGFDGSFHMSEETQGAATSAPKGITQSIRFSAVFGLVLVLSLVYASQNWSKESSASVPPAQVLVDAVGLTGAKLLLLFPVVALLFCGLANMTSNSRQIWAFSRDGAIPGSGLWHRLSARTHTPVAAVWLAAGCSIVLTLPGWWNSAAFTAVVSVNVVGLFTAYGIPILLRLRLGGGFEAGPWNLGAKGRPIALLAVVWIGVSNILFMLPQYSPITHDNFNYAPIALAVVLAVATVWWFVSARRTFHGPRNTITPEQAVIDPDLM</sequence>
<evidence type="ECO:0000313" key="7">
    <source>
        <dbReference type="EMBL" id="MBR7826890.1"/>
    </source>
</evidence>
<comment type="caution">
    <text evidence="7">The sequence shown here is derived from an EMBL/GenBank/DDBJ whole genome shotgun (WGS) entry which is preliminary data.</text>
</comment>
<feature type="transmembrane region" description="Helical" evidence="6">
    <location>
        <begin position="461"/>
        <end position="479"/>
    </location>
</feature>
<accession>A0A941IFZ7</accession>
<dbReference type="GO" id="GO:0016020">
    <property type="term" value="C:membrane"/>
    <property type="evidence" value="ECO:0007669"/>
    <property type="project" value="UniProtKB-SubCell"/>
</dbReference>
<feature type="transmembrane region" description="Helical" evidence="6">
    <location>
        <begin position="36"/>
        <end position="59"/>
    </location>
</feature>
<protein>
    <submittedName>
        <fullName evidence="7">Amino acid permease</fullName>
    </submittedName>
</protein>
<feature type="transmembrane region" description="Helical" evidence="6">
    <location>
        <begin position="66"/>
        <end position="90"/>
    </location>
</feature>
<dbReference type="Pfam" id="PF13520">
    <property type="entry name" value="AA_permease_2"/>
    <property type="match status" value="1"/>
</dbReference>
<dbReference type="EMBL" id="JAGSOH010000024">
    <property type="protein sequence ID" value="MBR7826890.1"/>
    <property type="molecule type" value="Genomic_DNA"/>
</dbReference>
<keyword evidence="8" id="KW-1185">Reference proteome</keyword>
<evidence type="ECO:0000256" key="3">
    <source>
        <dbReference type="ARBA" id="ARBA00022692"/>
    </source>
</evidence>
<keyword evidence="5 6" id="KW-0472">Membrane</keyword>
<proteinExistence type="predicted"/>
<comment type="subcellular location">
    <subcellularLocation>
        <location evidence="1">Membrane</location>
        <topology evidence="1">Multi-pass membrane protein</topology>
    </subcellularLocation>
</comment>
<name>A0A941IFZ7_9ACTN</name>
<feature type="transmembrane region" description="Helical" evidence="6">
    <location>
        <begin position="186"/>
        <end position="205"/>
    </location>
</feature>
<feature type="transmembrane region" description="Helical" evidence="6">
    <location>
        <begin position="306"/>
        <end position="329"/>
    </location>
</feature>
<feature type="transmembrane region" description="Helical" evidence="6">
    <location>
        <begin position="225"/>
        <end position="247"/>
    </location>
</feature>
<dbReference type="Gene3D" id="1.20.1740.10">
    <property type="entry name" value="Amino acid/polyamine transporter I"/>
    <property type="match status" value="1"/>
</dbReference>
<feature type="transmembrane region" description="Helical" evidence="6">
    <location>
        <begin position="364"/>
        <end position="383"/>
    </location>
</feature>
<gene>
    <name evidence="7" type="ORF">KDK95_11300</name>
</gene>
<evidence type="ECO:0000256" key="6">
    <source>
        <dbReference type="SAM" id="Phobius"/>
    </source>
</evidence>
<keyword evidence="3 6" id="KW-0812">Transmembrane</keyword>
<dbReference type="InterPro" id="IPR002293">
    <property type="entry name" value="AA/rel_permease1"/>
</dbReference>
<evidence type="ECO:0000256" key="5">
    <source>
        <dbReference type="ARBA" id="ARBA00023136"/>
    </source>
</evidence>
<evidence type="ECO:0000313" key="8">
    <source>
        <dbReference type="Proteomes" id="UP000676325"/>
    </source>
</evidence>
<evidence type="ECO:0000256" key="2">
    <source>
        <dbReference type="ARBA" id="ARBA00022448"/>
    </source>
</evidence>
<evidence type="ECO:0000256" key="4">
    <source>
        <dbReference type="ARBA" id="ARBA00022989"/>
    </source>
</evidence>
<evidence type="ECO:0000256" key="1">
    <source>
        <dbReference type="ARBA" id="ARBA00004141"/>
    </source>
</evidence>
<dbReference type="PIRSF" id="PIRSF006060">
    <property type="entry name" value="AA_transporter"/>
    <property type="match status" value="1"/>
</dbReference>
<dbReference type="AlphaFoldDB" id="A0A941IFZ7"/>
<dbReference type="GO" id="GO:0022857">
    <property type="term" value="F:transmembrane transporter activity"/>
    <property type="evidence" value="ECO:0007669"/>
    <property type="project" value="InterPro"/>
</dbReference>
<dbReference type="InterPro" id="IPR004840">
    <property type="entry name" value="Amino_acid_permease_CS"/>
</dbReference>
<feature type="transmembrane region" description="Helical" evidence="6">
    <location>
        <begin position="389"/>
        <end position="409"/>
    </location>
</feature>
<dbReference type="PANTHER" id="PTHR45649:SF26">
    <property type="entry name" value="OS04G0435100 PROTEIN"/>
    <property type="match status" value="1"/>
</dbReference>
<feature type="transmembrane region" description="Helical" evidence="6">
    <location>
        <begin position="268"/>
        <end position="286"/>
    </location>
</feature>
<organism evidence="7 8">
    <name type="scientific">Actinospica acidithermotolerans</name>
    <dbReference type="NCBI Taxonomy" id="2828514"/>
    <lineage>
        <taxon>Bacteria</taxon>
        <taxon>Bacillati</taxon>
        <taxon>Actinomycetota</taxon>
        <taxon>Actinomycetes</taxon>
        <taxon>Catenulisporales</taxon>
        <taxon>Actinospicaceae</taxon>
        <taxon>Actinospica</taxon>
    </lineage>
</organism>
<keyword evidence="2" id="KW-0813">Transport</keyword>
<feature type="transmembrane region" description="Helical" evidence="6">
    <location>
        <begin position="153"/>
        <end position="174"/>
    </location>
</feature>
<dbReference type="RefSeq" id="WP_212518034.1">
    <property type="nucleotide sequence ID" value="NZ_JAGSOH010000024.1"/>
</dbReference>
<dbReference type="GO" id="GO:0006865">
    <property type="term" value="P:amino acid transport"/>
    <property type="evidence" value="ECO:0007669"/>
    <property type="project" value="InterPro"/>
</dbReference>
<feature type="transmembrane region" description="Helical" evidence="6">
    <location>
        <begin position="430"/>
        <end position="449"/>
    </location>
</feature>